<feature type="chain" id="PRO_5028821280" evidence="1">
    <location>
        <begin position="24"/>
        <end position="340"/>
    </location>
</feature>
<dbReference type="KEGG" id="adin:H7849_14230"/>
<feature type="signal peptide" evidence="1">
    <location>
        <begin position="1"/>
        <end position="23"/>
    </location>
</feature>
<keyword evidence="3" id="KW-1185">Reference proteome</keyword>
<reference evidence="2 3" key="1">
    <citation type="submission" date="2020-08" db="EMBL/GenBank/DDBJ databases">
        <title>Edaphobacter telluris sp. nov. and Acidobacterium dinghuensis sp. nov., two acidobacteria isolated from forest soil.</title>
        <authorList>
            <person name="Fu J."/>
            <person name="Qiu L."/>
        </authorList>
    </citation>
    <scope>NUCLEOTIDE SEQUENCE [LARGE SCALE GENOMIC DNA]</scope>
    <source>
        <strain evidence="2">4Y35</strain>
    </source>
</reference>
<gene>
    <name evidence="2" type="ORF">H7849_14230</name>
</gene>
<protein>
    <submittedName>
        <fullName evidence="2">Uncharacterized protein</fullName>
    </submittedName>
</protein>
<dbReference type="RefSeq" id="WP_186740146.1">
    <property type="nucleotide sequence ID" value="NZ_CP060394.1"/>
</dbReference>
<name>A0A7G8BCQ9_9BACT</name>
<evidence type="ECO:0000313" key="2">
    <source>
        <dbReference type="EMBL" id="QNI30329.1"/>
    </source>
</evidence>
<dbReference type="AlphaFoldDB" id="A0A7G8BCQ9"/>
<sequence length="340" mass="36352">MKTFAHFSLTFSLLVIPVTSAVAGVTISSPGNGNQVSSPFNLSAYASSCSSQNVVAMGYSLDGSIDTTILNGTSVQTQVSSGTGSHTLHVKAWGQNGASCVTDVALTVTAASNAPYIPSNAVSVSSIQTLSNWQAVYDVGTSGGYSTGSMNLVGTPSRSGNARQFTTWFSNYGGVRYHTTFGDDNESTNFLYDVWVYLNDSAPSIGNLEMDLNQVMPNGQTVIFGFQCDGYTSTWDYTVNGGSAWNPSDQWAHSGAYCNPRGWSRNAWHHVQISYSRDNSGNVNYKSVWLDGLQEPINATAYSAFSLGWAPTLLTNFQVDGLGSGGTPIVLIDDLTVYRW</sequence>
<proteinExistence type="predicted"/>
<evidence type="ECO:0000256" key="1">
    <source>
        <dbReference type="SAM" id="SignalP"/>
    </source>
</evidence>
<organism evidence="2 3">
    <name type="scientific">Alloacidobacterium dinghuense</name>
    <dbReference type="NCBI Taxonomy" id="2763107"/>
    <lineage>
        <taxon>Bacteria</taxon>
        <taxon>Pseudomonadati</taxon>
        <taxon>Acidobacteriota</taxon>
        <taxon>Terriglobia</taxon>
        <taxon>Terriglobales</taxon>
        <taxon>Acidobacteriaceae</taxon>
        <taxon>Alloacidobacterium</taxon>
    </lineage>
</organism>
<dbReference type="Proteomes" id="UP000515312">
    <property type="component" value="Chromosome"/>
</dbReference>
<dbReference type="EMBL" id="CP060394">
    <property type="protein sequence ID" value="QNI30329.1"/>
    <property type="molecule type" value="Genomic_DNA"/>
</dbReference>
<keyword evidence="1" id="KW-0732">Signal</keyword>
<accession>A0A7G8BCQ9</accession>
<evidence type="ECO:0000313" key="3">
    <source>
        <dbReference type="Proteomes" id="UP000515312"/>
    </source>
</evidence>